<dbReference type="Proteomes" id="UP000007879">
    <property type="component" value="Unassembled WGS sequence"/>
</dbReference>
<feature type="region of interest" description="Disordered" evidence="1">
    <location>
        <begin position="68"/>
        <end position="111"/>
    </location>
</feature>
<feature type="compositionally biased region" description="Polar residues" evidence="1">
    <location>
        <begin position="72"/>
        <end position="94"/>
    </location>
</feature>
<dbReference type="KEGG" id="aqu:109585653"/>
<reference evidence="3" key="1">
    <citation type="journal article" date="2010" name="Nature">
        <title>The Amphimedon queenslandica genome and the evolution of animal complexity.</title>
        <authorList>
            <person name="Srivastava M."/>
            <person name="Simakov O."/>
            <person name="Chapman J."/>
            <person name="Fahey B."/>
            <person name="Gauthier M.E."/>
            <person name="Mitros T."/>
            <person name="Richards G.S."/>
            <person name="Conaco C."/>
            <person name="Dacre M."/>
            <person name="Hellsten U."/>
            <person name="Larroux C."/>
            <person name="Putnam N.H."/>
            <person name="Stanke M."/>
            <person name="Adamska M."/>
            <person name="Darling A."/>
            <person name="Degnan S.M."/>
            <person name="Oakley T.H."/>
            <person name="Plachetzki D.C."/>
            <person name="Zhai Y."/>
            <person name="Adamski M."/>
            <person name="Calcino A."/>
            <person name="Cummins S.F."/>
            <person name="Goodstein D.M."/>
            <person name="Harris C."/>
            <person name="Jackson D.J."/>
            <person name="Leys S.P."/>
            <person name="Shu S."/>
            <person name="Woodcroft B.J."/>
            <person name="Vervoort M."/>
            <person name="Kosik K.S."/>
            <person name="Manning G."/>
            <person name="Degnan B.M."/>
            <person name="Rokhsar D.S."/>
        </authorList>
    </citation>
    <scope>NUCLEOTIDE SEQUENCE [LARGE SCALE GENOMIC DNA]</scope>
</reference>
<protein>
    <submittedName>
        <fullName evidence="2">Uncharacterized protein</fullName>
    </submittedName>
</protein>
<evidence type="ECO:0000313" key="3">
    <source>
        <dbReference type="Proteomes" id="UP000007879"/>
    </source>
</evidence>
<dbReference type="GeneID" id="109585653"/>
<keyword evidence="3" id="KW-1185">Reference proteome</keyword>
<name>A0AAN0JJZ2_AMPQE</name>
<evidence type="ECO:0000313" key="2">
    <source>
        <dbReference type="EnsemblMetazoa" id="XP_019857349.1"/>
    </source>
</evidence>
<feature type="compositionally biased region" description="Polar residues" evidence="1">
    <location>
        <begin position="102"/>
        <end position="111"/>
    </location>
</feature>
<evidence type="ECO:0000256" key="1">
    <source>
        <dbReference type="SAM" id="MobiDB-lite"/>
    </source>
</evidence>
<reference evidence="2" key="2">
    <citation type="submission" date="2024-06" db="UniProtKB">
        <authorList>
            <consortium name="EnsemblMetazoa"/>
        </authorList>
    </citation>
    <scope>IDENTIFICATION</scope>
</reference>
<dbReference type="EnsemblMetazoa" id="XM_020001790.1">
    <property type="protein sequence ID" value="XP_019857349.1"/>
    <property type="gene ID" value="LOC109585653"/>
</dbReference>
<proteinExistence type="predicted"/>
<dbReference type="AlphaFoldDB" id="A0AAN0JJZ2"/>
<sequence>MNQYMLLGPPTVAKGDGDLSCFSVFSVSEGNQKEEEEEEEEKRRQSLVEQELLLDNVYRQARELFDDKPHQHITNDTTPTVSDKATPTITMATNNHHKSADSSKSLITTPM</sequence>
<organism evidence="2 3">
    <name type="scientific">Amphimedon queenslandica</name>
    <name type="common">Sponge</name>
    <dbReference type="NCBI Taxonomy" id="400682"/>
    <lineage>
        <taxon>Eukaryota</taxon>
        <taxon>Metazoa</taxon>
        <taxon>Porifera</taxon>
        <taxon>Demospongiae</taxon>
        <taxon>Heteroscleromorpha</taxon>
        <taxon>Haplosclerida</taxon>
        <taxon>Niphatidae</taxon>
        <taxon>Amphimedon</taxon>
    </lineage>
</organism>
<dbReference type="RefSeq" id="XP_019857349.1">
    <property type="nucleotide sequence ID" value="XM_020001790.1"/>
</dbReference>
<accession>A0AAN0JJZ2</accession>
<feature type="region of interest" description="Disordered" evidence="1">
    <location>
        <begin position="28"/>
        <end position="47"/>
    </location>
</feature>